<dbReference type="EMBL" id="FOQT01000004">
    <property type="protein sequence ID" value="SFI40971.1"/>
    <property type="molecule type" value="Genomic_DNA"/>
</dbReference>
<dbReference type="HAMAP" id="MF_01161">
    <property type="entry name" value="tRNA_Ile_lys_synt"/>
    <property type="match status" value="1"/>
</dbReference>
<feature type="domain" description="tRNA(Ile)-lysidine/2-thiocytidine synthase N-terminal" evidence="7">
    <location>
        <begin position="24"/>
        <end position="198"/>
    </location>
</feature>
<dbReference type="NCBIfam" id="TIGR02432">
    <property type="entry name" value="lysidine_TilS_N"/>
    <property type="match status" value="1"/>
</dbReference>
<dbReference type="OrthoDB" id="9807403at2"/>
<keyword evidence="3 6" id="KW-0547">Nucleotide-binding</keyword>
<evidence type="ECO:0000256" key="6">
    <source>
        <dbReference type="HAMAP-Rule" id="MF_01161"/>
    </source>
</evidence>
<keyword evidence="4 6" id="KW-0067">ATP-binding</keyword>
<dbReference type="RefSeq" id="WP_090081137.1">
    <property type="nucleotide sequence ID" value="NZ_FOQT01000004.1"/>
</dbReference>
<evidence type="ECO:0000256" key="1">
    <source>
        <dbReference type="ARBA" id="ARBA00022598"/>
    </source>
</evidence>
<dbReference type="CDD" id="cd01992">
    <property type="entry name" value="TilS_N"/>
    <property type="match status" value="1"/>
</dbReference>
<dbReference type="SUPFAM" id="SSF52402">
    <property type="entry name" value="Adenine nucleotide alpha hydrolases-like"/>
    <property type="match status" value="1"/>
</dbReference>
<dbReference type="Pfam" id="PF01171">
    <property type="entry name" value="ATP_bind_3"/>
    <property type="match status" value="1"/>
</dbReference>
<sequence length="428" mass="50305">MYLNKQNAQNELSLLLPNFADKSFLLAISGGADSMVLANLFLALNLNFQIAHINYKLRGEESDLDEKIVFKFCLKNNVKFHLYKVSEIDKKPENSVQLWARNLRYEYFNKIKSEENLHFIVTAHHLNDELETFIINLSRASGLKGLSGIPKNENEILRPLLKFSKEEIYKFAKENNIEFREDTSNQKSDYLRNFIRNEITPQLLKTNESFLENFSKSLTYLNDSKDFISTEIENKRKNLSQKINSKIIFNKEKLDKESDFVKFELLKTYGFDDANEISKIFKSENSSLFYSKGHQLQIARNELIIEKINLEKEDFKEILLPEISQIYLKYFLLSDNFNNEIWKIDLEKIKLPLKIREVKRDDLLFPIGMIGKKKVSKVIKELKLSTFDEEKIKILSDSKDQVLGILPYRQDSRFVANENLKNFIEIIF</sequence>
<dbReference type="STRING" id="1125876.SAMN05443292_2472"/>
<comment type="function">
    <text evidence="6">Ligates lysine onto the cytidine present at position 34 of the AUA codon-specific tRNA(Ile) that contains the anticodon CAU, in an ATP-dependent manner. Cytidine is converted to lysidine, thus changing the amino acid specificity of the tRNA from methionine to isoleucine.</text>
</comment>
<comment type="domain">
    <text evidence="6">The N-terminal region contains the highly conserved SGGXDS motif, predicted to be a P-loop motif involved in ATP binding.</text>
</comment>
<organism evidence="8 9">
    <name type="scientific">Halpernia frigidisoli</name>
    <dbReference type="NCBI Taxonomy" id="1125876"/>
    <lineage>
        <taxon>Bacteria</taxon>
        <taxon>Pseudomonadati</taxon>
        <taxon>Bacteroidota</taxon>
        <taxon>Flavobacteriia</taxon>
        <taxon>Flavobacteriales</taxon>
        <taxon>Weeksellaceae</taxon>
        <taxon>Chryseobacterium group</taxon>
        <taxon>Halpernia</taxon>
    </lineage>
</organism>
<dbReference type="GO" id="GO:0006400">
    <property type="term" value="P:tRNA modification"/>
    <property type="evidence" value="ECO:0007669"/>
    <property type="project" value="UniProtKB-UniRule"/>
</dbReference>
<comment type="similarity">
    <text evidence="6">Belongs to the tRNA(Ile)-lysidine synthase family.</text>
</comment>
<protein>
    <recommendedName>
        <fullName evidence="6">tRNA(Ile)-lysidine synthase</fullName>
        <ecNumber evidence="6">6.3.4.19</ecNumber>
    </recommendedName>
    <alternativeName>
        <fullName evidence="6">tRNA(Ile)-2-lysyl-cytidine synthase</fullName>
    </alternativeName>
    <alternativeName>
        <fullName evidence="6">tRNA(Ile)-lysidine synthetase</fullName>
    </alternativeName>
</protein>
<feature type="binding site" evidence="6">
    <location>
        <begin position="29"/>
        <end position="34"/>
    </location>
    <ligand>
        <name>ATP</name>
        <dbReference type="ChEBI" id="CHEBI:30616"/>
    </ligand>
</feature>
<dbReference type="GO" id="GO:0032267">
    <property type="term" value="F:tRNA(Ile)-lysidine synthase activity"/>
    <property type="evidence" value="ECO:0007669"/>
    <property type="project" value="UniProtKB-EC"/>
</dbReference>
<accession>A0A1I3HZ56</accession>
<dbReference type="InterPro" id="IPR012094">
    <property type="entry name" value="tRNA_Ile_lys_synt"/>
</dbReference>
<dbReference type="Proteomes" id="UP000198931">
    <property type="component" value="Unassembled WGS sequence"/>
</dbReference>
<keyword evidence="2 6" id="KW-0819">tRNA processing</keyword>
<dbReference type="EC" id="6.3.4.19" evidence="6"/>
<dbReference type="GO" id="GO:0005524">
    <property type="term" value="F:ATP binding"/>
    <property type="evidence" value="ECO:0007669"/>
    <property type="project" value="UniProtKB-UniRule"/>
</dbReference>
<comment type="subcellular location">
    <subcellularLocation>
        <location evidence="6">Cytoplasm</location>
    </subcellularLocation>
</comment>
<dbReference type="PANTHER" id="PTHR43033:SF1">
    <property type="entry name" value="TRNA(ILE)-LYSIDINE SYNTHASE-RELATED"/>
    <property type="match status" value="1"/>
</dbReference>
<name>A0A1I3HZ56_9FLAO</name>
<evidence type="ECO:0000313" key="9">
    <source>
        <dbReference type="Proteomes" id="UP000198931"/>
    </source>
</evidence>
<gene>
    <name evidence="6" type="primary">tilS</name>
    <name evidence="8" type="ORF">SAMN05443292_2472</name>
</gene>
<keyword evidence="6" id="KW-0963">Cytoplasm</keyword>
<reference evidence="8 9" key="1">
    <citation type="submission" date="2016-10" db="EMBL/GenBank/DDBJ databases">
        <authorList>
            <person name="de Groot N.N."/>
        </authorList>
    </citation>
    <scope>NUCLEOTIDE SEQUENCE [LARGE SCALE GENOMIC DNA]</scope>
    <source>
        <strain evidence="8 9">DSM 26000</strain>
    </source>
</reference>
<evidence type="ECO:0000256" key="4">
    <source>
        <dbReference type="ARBA" id="ARBA00022840"/>
    </source>
</evidence>
<dbReference type="AlphaFoldDB" id="A0A1I3HZ56"/>
<dbReference type="InterPro" id="IPR011063">
    <property type="entry name" value="TilS/TtcA_N"/>
</dbReference>
<evidence type="ECO:0000256" key="2">
    <source>
        <dbReference type="ARBA" id="ARBA00022694"/>
    </source>
</evidence>
<evidence type="ECO:0000256" key="3">
    <source>
        <dbReference type="ARBA" id="ARBA00022741"/>
    </source>
</evidence>
<dbReference type="Gene3D" id="3.40.50.620">
    <property type="entry name" value="HUPs"/>
    <property type="match status" value="1"/>
</dbReference>
<keyword evidence="1 6" id="KW-0436">Ligase</keyword>
<keyword evidence="9" id="KW-1185">Reference proteome</keyword>
<evidence type="ECO:0000256" key="5">
    <source>
        <dbReference type="ARBA" id="ARBA00048539"/>
    </source>
</evidence>
<comment type="catalytic activity">
    <reaction evidence="5 6">
        <text>cytidine(34) in tRNA(Ile2) + L-lysine + ATP = lysidine(34) in tRNA(Ile2) + AMP + diphosphate + H(+)</text>
        <dbReference type="Rhea" id="RHEA:43744"/>
        <dbReference type="Rhea" id="RHEA-COMP:10625"/>
        <dbReference type="Rhea" id="RHEA-COMP:10670"/>
        <dbReference type="ChEBI" id="CHEBI:15378"/>
        <dbReference type="ChEBI" id="CHEBI:30616"/>
        <dbReference type="ChEBI" id="CHEBI:32551"/>
        <dbReference type="ChEBI" id="CHEBI:33019"/>
        <dbReference type="ChEBI" id="CHEBI:82748"/>
        <dbReference type="ChEBI" id="CHEBI:83665"/>
        <dbReference type="ChEBI" id="CHEBI:456215"/>
        <dbReference type="EC" id="6.3.4.19"/>
    </reaction>
</comment>
<evidence type="ECO:0000313" key="8">
    <source>
        <dbReference type="EMBL" id="SFI40971.1"/>
    </source>
</evidence>
<dbReference type="PANTHER" id="PTHR43033">
    <property type="entry name" value="TRNA(ILE)-LYSIDINE SYNTHASE-RELATED"/>
    <property type="match status" value="1"/>
</dbReference>
<proteinExistence type="inferred from homology"/>
<dbReference type="InterPro" id="IPR012795">
    <property type="entry name" value="tRNA_Ile_lys_synt_N"/>
</dbReference>
<dbReference type="GO" id="GO:0005737">
    <property type="term" value="C:cytoplasm"/>
    <property type="evidence" value="ECO:0007669"/>
    <property type="project" value="UniProtKB-SubCell"/>
</dbReference>
<evidence type="ECO:0000259" key="7">
    <source>
        <dbReference type="Pfam" id="PF01171"/>
    </source>
</evidence>
<dbReference type="InterPro" id="IPR014729">
    <property type="entry name" value="Rossmann-like_a/b/a_fold"/>
</dbReference>